<dbReference type="EMBL" id="KN823072">
    <property type="protein sequence ID" value="KIO23939.1"/>
    <property type="molecule type" value="Genomic_DNA"/>
</dbReference>
<dbReference type="STRING" id="1051891.A0A0C3QFD6"/>
<sequence>MPHEGSGDSQCLECDVGTYNNEYGATACCKCCAGTFNDKTSQTHCFYCGEHTNPQIYYSPVGATSVNQCQKDPINGVTNAPKGTCDVTPPITHAGDGDCPAEQGTVPSGGIQPKRRHLQCGPGFKKCPLYSGIGGFDCVDVKNDPEQCGGCVSIDGVPRSFGGQEGLDCTAIPHVSVVNCVKGKCVIENCRKGFTKSEDGKSCSSISTLQEQHDTAKRNTHGRRWHVSHMEN</sequence>
<dbReference type="HOGENOM" id="CLU_1195627_0_0_1"/>
<dbReference type="Proteomes" id="UP000054248">
    <property type="component" value="Unassembled WGS sequence"/>
</dbReference>
<evidence type="ECO:0000313" key="2">
    <source>
        <dbReference type="EMBL" id="KIO23939.1"/>
    </source>
</evidence>
<dbReference type="InterPro" id="IPR048661">
    <property type="entry name" value="CPL1-like"/>
</dbReference>
<name>A0A0C3QFD6_9AGAM</name>
<evidence type="ECO:0000313" key="3">
    <source>
        <dbReference type="Proteomes" id="UP000054248"/>
    </source>
</evidence>
<reference evidence="2 3" key="1">
    <citation type="submission" date="2014-04" db="EMBL/GenBank/DDBJ databases">
        <authorList>
            <consortium name="DOE Joint Genome Institute"/>
            <person name="Kuo A."/>
            <person name="Girlanda M."/>
            <person name="Perotto S."/>
            <person name="Kohler A."/>
            <person name="Nagy L.G."/>
            <person name="Floudas D."/>
            <person name="Copeland A."/>
            <person name="Barry K.W."/>
            <person name="Cichocki N."/>
            <person name="Veneault-Fourrey C."/>
            <person name="LaButti K."/>
            <person name="Lindquist E.A."/>
            <person name="Lipzen A."/>
            <person name="Lundell T."/>
            <person name="Morin E."/>
            <person name="Murat C."/>
            <person name="Sun H."/>
            <person name="Tunlid A."/>
            <person name="Henrissat B."/>
            <person name="Grigoriev I.V."/>
            <person name="Hibbett D.S."/>
            <person name="Martin F."/>
            <person name="Nordberg H.P."/>
            <person name="Cantor M.N."/>
            <person name="Hua S.X."/>
        </authorList>
    </citation>
    <scope>NUCLEOTIDE SEQUENCE [LARGE SCALE GENOMIC DNA]</scope>
    <source>
        <strain evidence="2 3">MUT 4182</strain>
    </source>
</reference>
<reference evidence="3" key="2">
    <citation type="submission" date="2015-01" db="EMBL/GenBank/DDBJ databases">
        <title>Evolutionary Origins and Diversification of the Mycorrhizal Mutualists.</title>
        <authorList>
            <consortium name="DOE Joint Genome Institute"/>
            <consortium name="Mycorrhizal Genomics Consortium"/>
            <person name="Kohler A."/>
            <person name="Kuo A."/>
            <person name="Nagy L.G."/>
            <person name="Floudas D."/>
            <person name="Copeland A."/>
            <person name="Barry K.W."/>
            <person name="Cichocki N."/>
            <person name="Veneault-Fourrey C."/>
            <person name="LaButti K."/>
            <person name="Lindquist E.A."/>
            <person name="Lipzen A."/>
            <person name="Lundell T."/>
            <person name="Morin E."/>
            <person name="Murat C."/>
            <person name="Riley R."/>
            <person name="Ohm R."/>
            <person name="Sun H."/>
            <person name="Tunlid A."/>
            <person name="Henrissat B."/>
            <person name="Grigoriev I.V."/>
            <person name="Hibbett D.S."/>
            <person name="Martin F."/>
        </authorList>
    </citation>
    <scope>NUCLEOTIDE SEQUENCE [LARGE SCALE GENOMIC DNA]</scope>
    <source>
        <strain evidence="3">MUT 4182</strain>
    </source>
</reference>
<proteinExistence type="predicted"/>
<dbReference type="PANTHER" id="PTHR35192">
    <property type="entry name" value="PROTEIN, PUTATIVE-RELATED"/>
    <property type="match status" value="1"/>
</dbReference>
<keyword evidence="3" id="KW-1185">Reference proteome</keyword>
<feature type="domain" description="Protein CPL1-like" evidence="1">
    <location>
        <begin position="136"/>
        <end position="203"/>
    </location>
</feature>
<dbReference type="OrthoDB" id="439917at2759"/>
<dbReference type="InterPro" id="IPR038955">
    <property type="entry name" value="PriA/CPL1_fungi"/>
</dbReference>
<dbReference type="SMART" id="SM01411">
    <property type="entry name" value="Ephrin_rec_like"/>
    <property type="match status" value="1"/>
</dbReference>
<evidence type="ECO:0000259" key="1">
    <source>
        <dbReference type="Pfam" id="PF21671"/>
    </source>
</evidence>
<accession>A0A0C3QFD6</accession>
<organism evidence="2 3">
    <name type="scientific">Tulasnella calospora MUT 4182</name>
    <dbReference type="NCBI Taxonomy" id="1051891"/>
    <lineage>
        <taxon>Eukaryota</taxon>
        <taxon>Fungi</taxon>
        <taxon>Dikarya</taxon>
        <taxon>Basidiomycota</taxon>
        <taxon>Agaricomycotina</taxon>
        <taxon>Agaricomycetes</taxon>
        <taxon>Cantharellales</taxon>
        <taxon>Tulasnellaceae</taxon>
        <taxon>Tulasnella</taxon>
    </lineage>
</organism>
<protein>
    <recommendedName>
        <fullName evidence="1">Protein CPL1-like domain-containing protein</fullName>
    </recommendedName>
</protein>
<dbReference type="AlphaFoldDB" id="A0A0C3QFD6"/>
<gene>
    <name evidence="2" type="ORF">M407DRAFT_244615</name>
</gene>
<dbReference type="PANTHER" id="PTHR35192:SF2">
    <property type="entry name" value="APPLE DOMAIN-CONTAINING PROTEIN"/>
    <property type="match status" value="1"/>
</dbReference>
<dbReference type="Gene3D" id="2.10.50.10">
    <property type="entry name" value="Tumor Necrosis Factor Receptor, subunit A, domain 2"/>
    <property type="match status" value="1"/>
</dbReference>
<dbReference type="Pfam" id="PF21671">
    <property type="entry name" value="CPL1-like"/>
    <property type="match status" value="1"/>
</dbReference>